<organism evidence="2 3">
    <name type="scientific">Collybiopsis confluens</name>
    <dbReference type="NCBI Taxonomy" id="2823264"/>
    <lineage>
        <taxon>Eukaryota</taxon>
        <taxon>Fungi</taxon>
        <taxon>Dikarya</taxon>
        <taxon>Basidiomycota</taxon>
        <taxon>Agaricomycotina</taxon>
        <taxon>Agaricomycetes</taxon>
        <taxon>Agaricomycetidae</taxon>
        <taxon>Agaricales</taxon>
        <taxon>Marasmiineae</taxon>
        <taxon>Omphalotaceae</taxon>
        <taxon>Collybiopsis</taxon>
    </lineage>
</organism>
<dbReference type="SUPFAM" id="SSF53474">
    <property type="entry name" value="alpha/beta-Hydrolases"/>
    <property type="match status" value="1"/>
</dbReference>
<dbReference type="Gene3D" id="3.40.50.1820">
    <property type="entry name" value="alpha/beta hydrolase"/>
    <property type="match status" value="1"/>
</dbReference>
<proteinExistence type="predicted"/>
<dbReference type="OrthoDB" id="2334691at2759"/>
<dbReference type="Proteomes" id="UP000518752">
    <property type="component" value="Unassembled WGS sequence"/>
</dbReference>
<accession>A0A8H5HT93</accession>
<dbReference type="AlphaFoldDB" id="A0A8H5HT93"/>
<dbReference type="InterPro" id="IPR029058">
    <property type="entry name" value="AB_hydrolase_fold"/>
</dbReference>
<sequence>MSLRSIHSTFDPRFSFSIYIPDSAKTRLPLVVVVHGISREVDGYMEGMRSLCEQHACALLCPLFPEGVPNPKHKNSYKELYSSKTRFDTILLSIIDQAAQSWELYTEQFYLHGFSGGGQFVHRFMYLHPDRLAAVSIGAPGRLTAPDLQSPWPEGIADVQQVFALPEIQFDKMASIPVQFVIGERDVKTSMIEGMKDPTKFEMEAGQTRMERIRWLKAAWETVGIASELTVVSGAGHDGLKCLSAVTEWLGQKLSDSRRSGIFLPSSSFTSVWGLKPLAYRRKSSLWQPNRQAILTHALAGIVGGLVFTGAGYTYYYFSGLKRVVDVSRQKIERFGQLNLLRLTVKSYCSVIPGSGSIIDRLFDEVDKVAEEHQEEVSKILARAQREINEILKKRGHQGNGELAVRILEVIGKHIKELGQLGVKAGSPLLHQLRGFFSGKD</sequence>
<gene>
    <name evidence="2" type="ORF">D9757_005676</name>
</gene>
<evidence type="ECO:0000313" key="3">
    <source>
        <dbReference type="Proteomes" id="UP000518752"/>
    </source>
</evidence>
<keyword evidence="3" id="KW-1185">Reference proteome</keyword>
<feature type="transmembrane region" description="Helical" evidence="1">
    <location>
        <begin position="294"/>
        <end position="318"/>
    </location>
</feature>
<evidence type="ECO:0000256" key="1">
    <source>
        <dbReference type="SAM" id="Phobius"/>
    </source>
</evidence>
<reference evidence="2 3" key="1">
    <citation type="journal article" date="2020" name="ISME J.">
        <title>Uncovering the hidden diversity of litter-decomposition mechanisms in mushroom-forming fungi.</title>
        <authorList>
            <person name="Floudas D."/>
            <person name="Bentzer J."/>
            <person name="Ahren D."/>
            <person name="Johansson T."/>
            <person name="Persson P."/>
            <person name="Tunlid A."/>
        </authorList>
    </citation>
    <scope>NUCLEOTIDE SEQUENCE [LARGE SCALE GENOMIC DNA]</scope>
    <source>
        <strain evidence="2 3">CBS 406.79</strain>
    </source>
</reference>
<protein>
    <submittedName>
        <fullName evidence="2">Uncharacterized protein</fullName>
    </submittedName>
</protein>
<keyword evidence="1" id="KW-0812">Transmembrane</keyword>
<keyword evidence="1" id="KW-1133">Transmembrane helix</keyword>
<dbReference type="EMBL" id="JAACJN010000026">
    <property type="protein sequence ID" value="KAF5388785.1"/>
    <property type="molecule type" value="Genomic_DNA"/>
</dbReference>
<keyword evidence="1" id="KW-0472">Membrane</keyword>
<evidence type="ECO:0000313" key="2">
    <source>
        <dbReference type="EMBL" id="KAF5388785.1"/>
    </source>
</evidence>
<name>A0A8H5HT93_9AGAR</name>
<comment type="caution">
    <text evidence="2">The sequence shown here is derived from an EMBL/GenBank/DDBJ whole genome shotgun (WGS) entry which is preliminary data.</text>
</comment>